<feature type="compositionally biased region" description="Polar residues" evidence="1">
    <location>
        <begin position="21"/>
        <end position="33"/>
    </location>
</feature>
<keyword evidence="3" id="KW-1185">Reference proteome</keyword>
<evidence type="ECO:0000256" key="1">
    <source>
        <dbReference type="SAM" id="MobiDB-lite"/>
    </source>
</evidence>
<proteinExistence type="predicted"/>
<feature type="compositionally biased region" description="Polar residues" evidence="1">
    <location>
        <begin position="48"/>
        <end position="69"/>
    </location>
</feature>
<evidence type="ECO:0000313" key="2">
    <source>
        <dbReference type="EMBL" id="KIM44071.1"/>
    </source>
</evidence>
<sequence>MRASVAGNRKHEHGQLPREYSTLQTPVPTSSSSFHRRVPPVIEPPGSTLESVSLDSEGTHFSDSGISKE</sequence>
<evidence type="ECO:0000313" key="3">
    <source>
        <dbReference type="Proteomes" id="UP000053424"/>
    </source>
</evidence>
<dbReference type="HOGENOM" id="CLU_2776219_0_0_1"/>
<dbReference type="Proteomes" id="UP000053424">
    <property type="component" value="Unassembled WGS sequence"/>
</dbReference>
<reference evidence="2 3" key="1">
    <citation type="submission" date="2014-04" db="EMBL/GenBank/DDBJ databases">
        <authorList>
            <consortium name="DOE Joint Genome Institute"/>
            <person name="Kuo A."/>
            <person name="Gay G."/>
            <person name="Dore J."/>
            <person name="Kohler A."/>
            <person name="Nagy L.G."/>
            <person name="Floudas D."/>
            <person name="Copeland A."/>
            <person name="Barry K.W."/>
            <person name="Cichocki N."/>
            <person name="Veneault-Fourrey C."/>
            <person name="LaButti K."/>
            <person name="Lindquist E.A."/>
            <person name="Lipzen A."/>
            <person name="Lundell T."/>
            <person name="Morin E."/>
            <person name="Murat C."/>
            <person name="Sun H."/>
            <person name="Tunlid A."/>
            <person name="Henrissat B."/>
            <person name="Grigoriev I.V."/>
            <person name="Hibbett D.S."/>
            <person name="Martin F."/>
            <person name="Nordberg H.P."/>
            <person name="Cantor M.N."/>
            <person name="Hua S.X."/>
        </authorList>
    </citation>
    <scope>NUCLEOTIDE SEQUENCE [LARGE SCALE GENOMIC DNA]</scope>
    <source>
        <strain evidence="3">h7</strain>
    </source>
</reference>
<feature type="region of interest" description="Disordered" evidence="1">
    <location>
        <begin position="1"/>
        <end position="69"/>
    </location>
</feature>
<dbReference type="EMBL" id="KN831774">
    <property type="protein sequence ID" value="KIM44071.1"/>
    <property type="molecule type" value="Genomic_DNA"/>
</dbReference>
<accession>A0A0C3CJY8</accession>
<protein>
    <submittedName>
        <fullName evidence="2">Uncharacterized protein</fullName>
    </submittedName>
</protein>
<name>A0A0C3CJY8_HEBCY</name>
<reference evidence="3" key="2">
    <citation type="submission" date="2015-01" db="EMBL/GenBank/DDBJ databases">
        <title>Evolutionary Origins and Diversification of the Mycorrhizal Mutualists.</title>
        <authorList>
            <consortium name="DOE Joint Genome Institute"/>
            <consortium name="Mycorrhizal Genomics Consortium"/>
            <person name="Kohler A."/>
            <person name="Kuo A."/>
            <person name="Nagy L.G."/>
            <person name="Floudas D."/>
            <person name="Copeland A."/>
            <person name="Barry K.W."/>
            <person name="Cichocki N."/>
            <person name="Veneault-Fourrey C."/>
            <person name="LaButti K."/>
            <person name="Lindquist E.A."/>
            <person name="Lipzen A."/>
            <person name="Lundell T."/>
            <person name="Morin E."/>
            <person name="Murat C."/>
            <person name="Riley R."/>
            <person name="Ohm R."/>
            <person name="Sun H."/>
            <person name="Tunlid A."/>
            <person name="Henrissat B."/>
            <person name="Grigoriev I.V."/>
            <person name="Hibbett D.S."/>
            <person name="Martin F."/>
        </authorList>
    </citation>
    <scope>NUCLEOTIDE SEQUENCE [LARGE SCALE GENOMIC DNA]</scope>
    <source>
        <strain evidence="3">h7</strain>
    </source>
</reference>
<gene>
    <name evidence="2" type="ORF">M413DRAFT_443130</name>
</gene>
<dbReference type="AlphaFoldDB" id="A0A0C3CJY8"/>
<organism evidence="2 3">
    <name type="scientific">Hebeloma cylindrosporum</name>
    <dbReference type="NCBI Taxonomy" id="76867"/>
    <lineage>
        <taxon>Eukaryota</taxon>
        <taxon>Fungi</taxon>
        <taxon>Dikarya</taxon>
        <taxon>Basidiomycota</taxon>
        <taxon>Agaricomycotina</taxon>
        <taxon>Agaricomycetes</taxon>
        <taxon>Agaricomycetidae</taxon>
        <taxon>Agaricales</taxon>
        <taxon>Agaricineae</taxon>
        <taxon>Hymenogastraceae</taxon>
        <taxon>Hebeloma</taxon>
    </lineage>
</organism>